<dbReference type="CDD" id="cd03257">
    <property type="entry name" value="ABC_NikE_OppD_transporters"/>
    <property type="match status" value="1"/>
</dbReference>
<dbReference type="GO" id="GO:0055085">
    <property type="term" value="P:transmembrane transport"/>
    <property type="evidence" value="ECO:0007669"/>
    <property type="project" value="UniProtKB-ARBA"/>
</dbReference>
<dbReference type="PROSITE" id="PS50893">
    <property type="entry name" value="ABC_TRANSPORTER_2"/>
    <property type="match status" value="1"/>
</dbReference>
<comment type="caution">
    <text evidence="7">The sequence shown here is derived from an EMBL/GenBank/DDBJ whole genome shotgun (WGS) entry which is preliminary data.</text>
</comment>
<dbReference type="EMBL" id="JACHML010000001">
    <property type="protein sequence ID" value="MBB6392808.1"/>
    <property type="molecule type" value="Genomic_DNA"/>
</dbReference>
<feature type="compositionally biased region" description="Low complexity" evidence="5">
    <location>
        <begin position="357"/>
        <end position="366"/>
    </location>
</feature>
<name>A0A7X0KW29_9MICO</name>
<dbReference type="InterPro" id="IPR013563">
    <property type="entry name" value="Oligopep_ABC_C"/>
</dbReference>
<dbReference type="Pfam" id="PF00005">
    <property type="entry name" value="ABC_tran"/>
    <property type="match status" value="1"/>
</dbReference>
<keyword evidence="8" id="KW-1185">Reference proteome</keyword>
<dbReference type="GO" id="GO:0005524">
    <property type="term" value="F:ATP binding"/>
    <property type="evidence" value="ECO:0007669"/>
    <property type="project" value="UniProtKB-KW"/>
</dbReference>
<evidence type="ECO:0000256" key="4">
    <source>
        <dbReference type="ARBA" id="ARBA00022840"/>
    </source>
</evidence>
<dbReference type="InterPro" id="IPR050319">
    <property type="entry name" value="ABC_transp_ATP-bind"/>
</dbReference>
<dbReference type="InterPro" id="IPR017871">
    <property type="entry name" value="ABC_transporter-like_CS"/>
</dbReference>
<dbReference type="InterPro" id="IPR003439">
    <property type="entry name" value="ABC_transporter-like_ATP-bd"/>
</dbReference>
<feature type="compositionally biased region" description="Gly residues" evidence="5">
    <location>
        <begin position="367"/>
        <end position="377"/>
    </location>
</feature>
<evidence type="ECO:0000256" key="3">
    <source>
        <dbReference type="ARBA" id="ARBA00022741"/>
    </source>
</evidence>
<feature type="region of interest" description="Disordered" evidence="5">
    <location>
        <begin position="354"/>
        <end position="377"/>
    </location>
</feature>
<dbReference type="SUPFAM" id="SSF52540">
    <property type="entry name" value="P-loop containing nucleoside triphosphate hydrolases"/>
    <property type="match status" value="1"/>
</dbReference>
<evidence type="ECO:0000313" key="8">
    <source>
        <dbReference type="Proteomes" id="UP000537775"/>
    </source>
</evidence>
<dbReference type="NCBIfam" id="TIGR01727">
    <property type="entry name" value="oligo_HPY"/>
    <property type="match status" value="1"/>
</dbReference>
<dbReference type="SMART" id="SM00382">
    <property type="entry name" value="AAA"/>
    <property type="match status" value="1"/>
</dbReference>
<organism evidence="7 8">
    <name type="scientific">Microbacterium thalassium</name>
    <dbReference type="NCBI Taxonomy" id="362649"/>
    <lineage>
        <taxon>Bacteria</taxon>
        <taxon>Bacillati</taxon>
        <taxon>Actinomycetota</taxon>
        <taxon>Actinomycetes</taxon>
        <taxon>Micrococcales</taxon>
        <taxon>Microbacteriaceae</taxon>
        <taxon>Microbacterium</taxon>
    </lineage>
</organism>
<keyword evidence="3" id="KW-0547">Nucleotide-binding</keyword>
<evidence type="ECO:0000256" key="1">
    <source>
        <dbReference type="ARBA" id="ARBA00005417"/>
    </source>
</evidence>
<gene>
    <name evidence="7" type="ORF">HD594_003121</name>
</gene>
<feature type="domain" description="ABC transporter" evidence="6">
    <location>
        <begin position="20"/>
        <end position="270"/>
    </location>
</feature>
<proteinExistence type="inferred from homology"/>
<feature type="region of interest" description="Disordered" evidence="5">
    <location>
        <begin position="274"/>
        <end position="302"/>
    </location>
</feature>
<dbReference type="InterPro" id="IPR027417">
    <property type="entry name" value="P-loop_NTPase"/>
</dbReference>
<dbReference type="PANTHER" id="PTHR43776">
    <property type="entry name" value="TRANSPORT ATP-BINDING PROTEIN"/>
    <property type="match status" value="1"/>
</dbReference>
<dbReference type="RefSeq" id="WP_271171136.1">
    <property type="nucleotide sequence ID" value="NZ_BAAAJR010000001.1"/>
</dbReference>
<dbReference type="GO" id="GO:0015833">
    <property type="term" value="P:peptide transport"/>
    <property type="evidence" value="ECO:0007669"/>
    <property type="project" value="InterPro"/>
</dbReference>
<dbReference type="Pfam" id="PF08352">
    <property type="entry name" value="oligo_HPY"/>
    <property type="match status" value="1"/>
</dbReference>
<evidence type="ECO:0000256" key="2">
    <source>
        <dbReference type="ARBA" id="ARBA00022448"/>
    </source>
</evidence>
<dbReference type="PROSITE" id="PS00211">
    <property type="entry name" value="ABC_TRANSPORTER_1"/>
    <property type="match status" value="1"/>
</dbReference>
<comment type="similarity">
    <text evidence="1">Belongs to the ABC transporter superfamily.</text>
</comment>
<keyword evidence="4 7" id="KW-0067">ATP-binding</keyword>
<dbReference type="AlphaFoldDB" id="A0A7X0KW29"/>
<evidence type="ECO:0000256" key="5">
    <source>
        <dbReference type="SAM" id="MobiDB-lite"/>
    </source>
</evidence>
<evidence type="ECO:0000313" key="7">
    <source>
        <dbReference type="EMBL" id="MBB6392808.1"/>
    </source>
</evidence>
<protein>
    <submittedName>
        <fullName evidence="7">Oligopeptide/dipeptide ABC transporter ATP-binding protein</fullName>
    </submittedName>
</protein>
<dbReference type="GO" id="GO:0016887">
    <property type="term" value="F:ATP hydrolysis activity"/>
    <property type="evidence" value="ECO:0007669"/>
    <property type="project" value="InterPro"/>
</dbReference>
<dbReference type="Proteomes" id="UP000537775">
    <property type="component" value="Unassembled WGS sequence"/>
</dbReference>
<reference evidence="7 8" key="1">
    <citation type="submission" date="2020-08" db="EMBL/GenBank/DDBJ databases">
        <title>Sequencing the genomes of 1000 actinobacteria strains.</title>
        <authorList>
            <person name="Klenk H.-P."/>
        </authorList>
    </citation>
    <scope>NUCLEOTIDE SEQUENCE [LARGE SCALE GENOMIC DNA]</scope>
    <source>
        <strain evidence="7 8">DSM 12511</strain>
    </source>
</reference>
<dbReference type="PANTHER" id="PTHR43776:SF7">
    <property type="entry name" value="D,D-DIPEPTIDE TRANSPORT ATP-BINDING PROTEIN DDPF-RELATED"/>
    <property type="match status" value="1"/>
</dbReference>
<keyword evidence="2" id="KW-0813">Transport</keyword>
<dbReference type="InterPro" id="IPR003593">
    <property type="entry name" value="AAA+_ATPase"/>
</dbReference>
<sequence>MTLVEPTIETTDADADAPILQVRNVVQEFVTKGPGGVRAGVVHAVSDVSFELGRGETLGIVGETGSGKSTLARAIIQADPPKSGDVVFRGRSLVGMSKRELRKARAEMQMVYQDPFGSLNPRWRVEDVVAEPLLGHASMSRSERHARVRELLDMVGLDPDQYMRRRPLELSGGQAQRVAIARAIALHPALIICDEAISSLDVLIQAQVLNLFEKLREELGLAYVFIAHDLATVKQISDKVAVMHLGQLAEVGPAEALYAAPRHPYTKALLDSIPGLDPETGQARRPVPIQGEPPSPLHPPSGCRFRTRCSRAEGVCAEVEPRLRDVGDGQRVACHFPLDPPTFSVDSLRASMPKTDAAAGTPAAGSAGEGAAPGAGA</sequence>
<dbReference type="FunFam" id="3.40.50.300:FF:000016">
    <property type="entry name" value="Oligopeptide ABC transporter ATP-binding component"/>
    <property type="match status" value="1"/>
</dbReference>
<dbReference type="Gene3D" id="3.40.50.300">
    <property type="entry name" value="P-loop containing nucleotide triphosphate hydrolases"/>
    <property type="match status" value="1"/>
</dbReference>
<accession>A0A7X0KW29</accession>
<evidence type="ECO:0000259" key="6">
    <source>
        <dbReference type="PROSITE" id="PS50893"/>
    </source>
</evidence>